<proteinExistence type="predicted"/>
<dbReference type="HOGENOM" id="CLU_2185361_0_0_1"/>
<reference evidence="1" key="1">
    <citation type="submission" date="2013-07" db="EMBL/GenBank/DDBJ databases">
        <title>The genome of an arbuscular mycorrhizal fungus provides insights into the evolution of the oldest plant symbiosis.</title>
        <authorList>
            <consortium name="DOE Joint Genome Institute"/>
            <person name="Tisserant E."/>
            <person name="Malbreil M."/>
            <person name="Kuo A."/>
            <person name="Kohler A."/>
            <person name="Symeonidi A."/>
            <person name="Balestrini R."/>
            <person name="Charron P."/>
            <person name="Duensing N."/>
            <person name="Frei-dit-Frey N."/>
            <person name="Gianinazzi-Pearson V."/>
            <person name="Gilbert B."/>
            <person name="Handa Y."/>
            <person name="Hijri M."/>
            <person name="Kaul R."/>
            <person name="Kawaguchi M."/>
            <person name="Krajinski F."/>
            <person name="Lammers P."/>
            <person name="Lapierre D."/>
            <person name="Masclaux F.G."/>
            <person name="Murat C."/>
            <person name="Morin E."/>
            <person name="Ndikumana S."/>
            <person name="Pagni M."/>
            <person name="Petitpierre D."/>
            <person name="Requena N."/>
            <person name="Rosikiewicz P."/>
            <person name="Riley R."/>
            <person name="Saito K."/>
            <person name="San Clemente H."/>
            <person name="Shapiro H."/>
            <person name="van Tuinen D."/>
            <person name="Becard G."/>
            <person name="Bonfante P."/>
            <person name="Paszkowski U."/>
            <person name="Shachar-Hill Y."/>
            <person name="Young J.P."/>
            <person name="Sanders I.R."/>
            <person name="Henrissat B."/>
            <person name="Rensing S.A."/>
            <person name="Grigoriev I.V."/>
            <person name="Corradi N."/>
            <person name="Roux C."/>
            <person name="Martin F."/>
        </authorList>
    </citation>
    <scope>NUCLEOTIDE SEQUENCE</scope>
    <source>
        <strain evidence="1">DAOM 197198</strain>
    </source>
</reference>
<dbReference type="EMBL" id="KI299380">
    <property type="protein sequence ID" value="ERZ97718.1"/>
    <property type="molecule type" value="Genomic_DNA"/>
</dbReference>
<dbReference type="AlphaFoldDB" id="U9SP35"/>
<name>U9SP35_RHIID</name>
<organism evidence="1">
    <name type="scientific">Rhizophagus irregularis (strain DAOM 181602 / DAOM 197198 / MUCL 43194)</name>
    <name type="common">Arbuscular mycorrhizal fungus</name>
    <name type="synonym">Glomus intraradices</name>
    <dbReference type="NCBI Taxonomy" id="747089"/>
    <lineage>
        <taxon>Eukaryota</taxon>
        <taxon>Fungi</taxon>
        <taxon>Fungi incertae sedis</taxon>
        <taxon>Mucoromycota</taxon>
        <taxon>Glomeromycotina</taxon>
        <taxon>Glomeromycetes</taxon>
        <taxon>Glomerales</taxon>
        <taxon>Glomeraceae</taxon>
        <taxon>Rhizophagus</taxon>
    </lineage>
</organism>
<accession>U9SP35</accession>
<gene>
    <name evidence="1" type="ORF">GLOINDRAFT_88853</name>
</gene>
<protein>
    <submittedName>
        <fullName evidence="1">Uncharacterized protein</fullName>
    </submittedName>
</protein>
<evidence type="ECO:0000313" key="1">
    <source>
        <dbReference type="EMBL" id="ERZ97718.1"/>
    </source>
</evidence>
<sequence length="109" mass="12991">MLILDRNFLMRLYSKMFQMKKDSLTFVKVQYYLSTSVLGINKEIMMLTLTKHKTAFETISKMVKSANPRIQGVPDTEYFYDEMDENEADNIRSNLDHCNLFEFLFEFHP</sequence>